<dbReference type="PROSITE" id="PS50293">
    <property type="entry name" value="TPR_REGION"/>
    <property type="match status" value="5"/>
</dbReference>
<dbReference type="AlphaFoldDB" id="A0A382DJ55"/>
<dbReference type="SMART" id="SM00028">
    <property type="entry name" value="TPR"/>
    <property type="match status" value="8"/>
</dbReference>
<feature type="region of interest" description="Disordered" evidence="1">
    <location>
        <begin position="1"/>
        <end position="21"/>
    </location>
</feature>
<dbReference type="Pfam" id="PF13414">
    <property type="entry name" value="TPR_11"/>
    <property type="match status" value="3"/>
</dbReference>
<evidence type="ECO:0000313" key="2">
    <source>
        <dbReference type="EMBL" id="SVB38496.1"/>
    </source>
</evidence>
<dbReference type="Pfam" id="PF13432">
    <property type="entry name" value="TPR_16"/>
    <property type="match status" value="1"/>
</dbReference>
<protein>
    <submittedName>
        <fullName evidence="2">Uncharacterized protein</fullName>
    </submittedName>
</protein>
<gene>
    <name evidence="2" type="ORF">METZ01_LOCUS191350</name>
</gene>
<dbReference type="PANTHER" id="PTHR44809:SF1">
    <property type="entry name" value="PROTEIN O-MANNOSYL-TRANSFERASE TMTC1"/>
    <property type="match status" value="1"/>
</dbReference>
<accession>A0A382DJ55</accession>
<dbReference type="SUPFAM" id="SSF48452">
    <property type="entry name" value="TPR-like"/>
    <property type="match status" value="2"/>
</dbReference>
<sequence length="577" mass="65768">MTKEKQQGDNDHKKAFSPKPDITTKLQQAVTYHQTGQLSEAEKLYQQVLADDPQNADAFHLLGIIAYQRNKYQLAIDLITQAIATDPNQAPFFNNLGNALQNQGKLEESVQAYQKALQIQPDYAEAYYNFGNVLHKHGKLDASVQAYQKALQIQPDYAKAYNNFGNVLHHQGKLEESVQVYQKALQIQPDYAEAYSNLGVVLKDQGHLEEAFRACQKAIKSKPTYATAHNNLGVILHKQGEFEKAIAAYHQAIEISPDNSEAYNNLGASLHAQGDLEKSVWAYNQAIIINPQFAEGHKNLGMLLLQKGDFEKGWELCEWRWLCEDFPFEHRNFPQPVWDGSYLKGRSIVVWAEQGVGDEIMFTSILTDLLQLEAEIMVECDLRLVTLFQRSFPNIQFFPRHNLPDTQLLDIGIDYQIPMGSLGRWLRPDTDSFQQKVNPYLQACPEKTKKLREKYKKLAGDKLLIGISWKSVNQYTGKEKSTSLDDWTPILSLQDCYFINLQYGNVDKEIKEYCADKDNVFMYAEEEIVPLENLDDFAAQTSALDLIISTSNTTVHMAGALGKNVWTLLPYIPDWRW</sequence>
<dbReference type="EMBL" id="UINC01039673">
    <property type="protein sequence ID" value="SVB38496.1"/>
    <property type="molecule type" value="Genomic_DNA"/>
</dbReference>
<dbReference type="InterPro" id="IPR019734">
    <property type="entry name" value="TPR_rpt"/>
</dbReference>
<dbReference type="SUPFAM" id="SSF53756">
    <property type="entry name" value="UDP-Glycosyltransferase/glycogen phosphorylase"/>
    <property type="match status" value="1"/>
</dbReference>
<dbReference type="PROSITE" id="PS50005">
    <property type="entry name" value="TPR"/>
    <property type="match status" value="8"/>
</dbReference>
<feature type="non-terminal residue" evidence="2">
    <location>
        <position position="577"/>
    </location>
</feature>
<organism evidence="2">
    <name type="scientific">marine metagenome</name>
    <dbReference type="NCBI Taxonomy" id="408172"/>
    <lineage>
        <taxon>unclassified sequences</taxon>
        <taxon>metagenomes</taxon>
        <taxon>ecological metagenomes</taxon>
    </lineage>
</organism>
<proteinExistence type="predicted"/>
<dbReference type="InterPro" id="IPR052943">
    <property type="entry name" value="TMTC_O-mannosyl-trnsfr"/>
</dbReference>
<dbReference type="InterPro" id="IPR011990">
    <property type="entry name" value="TPR-like_helical_dom_sf"/>
</dbReference>
<reference evidence="2" key="1">
    <citation type="submission" date="2018-05" db="EMBL/GenBank/DDBJ databases">
        <authorList>
            <person name="Lanie J.A."/>
            <person name="Ng W.-L."/>
            <person name="Kazmierczak K.M."/>
            <person name="Andrzejewski T.M."/>
            <person name="Davidsen T.M."/>
            <person name="Wayne K.J."/>
            <person name="Tettelin H."/>
            <person name="Glass J.I."/>
            <person name="Rusch D."/>
            <person name="Podicherti R."/>
            <person name="Tsui H.-C.T."/>
            <person name="Winkler M.E."/>
        </authorList>
    </citation>
    <scope>NUCLEOTIDE SEQUENCE</scope>
</reference>
<evidence type="ECO:0000256" key="1">
    <source>
        <dbReference type="SAM" id="MobiDB-lite"/>
    </source>
</evidence>
<name>A0A382DJ55_9ZZZZ</name>
<feature type="compositionally biased region" description="Basic and acidic residues" evidence="1">
    <location>
        <begin position="1"/>
        <end position="14"/>
    </location>
</feature>
<dbReference type="PANTHER" id="PTHR44809">
    <property type="match status" value="1"/>
</dbReference>
<dbReference type="Gene3D" id="1.25.40.10">
    <property type="entry name" value="Tetratricopeptide repeat domain"/>
    <property type="match status" value="6"/>
</dbReference>